<keyword evidence="6" id="KW-0325">Glycoprotein</keyword>
<reference evidence="9" key="2">
    <citation type="submission" date="2020-01" db="EMBL/GenBank/DDBJ databases">
        <authorList>
            <person name="Pu Y.-C."/>
            <person name="Liang X.-Y."/>
            <person name="Zhang H."/>
            <person name="Hou Y.-M."/>
        </authorList>
    </citation>
    <scope>NUCLEOTIDE SEQUENCE</scope>
</reference>
<evidence type="ECO:0000313" key="9">
    <source>
        <dbReference type="EMBL" id="QIQ51501.1"/>
    </source>
</evidence>
<reference evidence="9" key="1">
    <citation type="journal article" date="2020" name="Int. J. Mol. Sci.">
        <title>Identification of Novel ARSB Genes Necessary for p-Benzoquinone Biosynthesis in the Larval Oral Secretion Participating in External Immune Defense in the Red Palm Weevil.</title>
        <authorList>
            <person name="Pu Y.C."/>
            <person name="Liang X.Y."/>
            <person name="Zhang H."/>
            <person name="Zhang H.J."/>
            <person name="Xu L.N."/>
            <person name="Ji Y.N."/>
            <person name="Huang S.N."/>
            <person name="Bai J."/>
            <person name="Hou Y.M."/>
        </authorList>
    </citation>
    <scope>NUCLEOTIDE SEQUENCE</scope>
</reference>
<evidence type="ECO:0000256" key="5">
    <source>
        <dbReference type="ARBA" id="ARBA00022837"/>
    </source>
</evidence>
<dbReference type="Gene3D" id="3.30.1120.10">
    <property type="match status" value="1"/>
</dbReference>
<evidence type="ECO:0000256" key="1">
    <source>
        <dbReference type="ARBA" id="ARBA00001913"/>
    </source>
</evidence>
<keyword evidence="7" id="KW-0732">Signal</keyword>
<dbReference type="EMBL" id="MN938357">
    <property type="protein sequence ID" value="QIQ51501.1"/>
    <property type="molecule type" value="mRNA"/>
</dbReference>
<keyword evidence="4" id="KW-0378">Hydrolase</keyword>
<dbReference type="PANTHER" id="PTHR10342:SF273">
    <property type="entry name" value="RE14504P"/>
    <property type="match status" value="1"/>
</dbReference>
<comment type="similarity">
    <text evidence="2">Belongs to the sulfatase family.</text>
</comment>
<accession>A0A6G9KIY8</accession>
<comment type="cofactor">
    <cofactor evidence="1">
        <name>Ca(2+)</name>
        <dbReference type="ChEBI" id="CHEBI:29108"/>
    </cofactor>
</comment>
<feature type="signal peptide" evidence="7">
    <location>
        <begin position="1"/>
        <end position="21"/>
    </location>
</feature>
<dbReference type="AlphaFoldDB" id="A0A6G9KIY8"/>
<dbReference type="InterPro" id="IPR024607">
    <property type="entry name" value="Sulfatase_CS"/>
</dbReference>
<dbReference type="CDD" id="cd16029">
    <property type="entry name" value="4-S"/>
    <property type="match status" value="1"/>
</dbReference>
<feature type="chain" id="PRO_5026221469" evidence="7">
    <location>
        <begin position="22"/>
        <end position="543"/>
    </location>
</feature>
<feature type="domain" description="Sulfatase N-terminal" evidence="8">
    <location>
        <begin position="27"/>
        <end position="347"/>
    </location>
</feature>
<dbReference type="InterPro" id="IPR000917">
    <property type="entry name" value="Sulfatase_N"/>
</dbReference>
<dbReference type="GO" id="GO:0008484">
    <property type="term" value="F:sulfuric ester hydrolase activity"/>
    <property type="evidence" value="ECO:0007669"/>
    <property type="project" value="InterPro"/>
</dbReference>
<evidence type="ECO:0000256" key="6">
    <source>
        <dbReference type="ARBA" id="ARBA00023180"/>
    </source>
</evidence>
<proteinExistence type="evidence at transcript level"/>
<dbReference type="Pfam" id="PF00884">
    <property type="entry name" value="Sulfatase"/>
    <property type="match status" value="1"/>
</dbReference>
<keyword evidence="5" id="KW-0106">Calcium</keyword>
<evidence type="ECO:0000256" key="3">
    <source>
        <dbReference type="ARBA" id="ARBA00022723"/>
    </source>
</evidence>
<dbReference type="InterPro" id="IPR017850">
    <property type="entry name" value="Alkaline_phosphatase_core_sf"/>
</dbReference>
<protein>
    <submittedName>
        <fullName evidence="9">Arylsulphatase B ARSB-14322</fullName>
    </submittedName>
</protein>
<name>A0A6G9KIY8_RHYFE</name>
<dbReference type="Gene3D" id="3.40.720.10">
    <property type="entry name" value="Alkaline Phosphatase, subunit A"/>
    <property type="match status" value="1"/>
</dbReference>
<dbReference type="SUPFAM" id="SSF53649">
    <property type="entry name" value="Alkaline phosphatase-like"/>
    <property type="match status" value="1"/>
</dbReference>
<sequence length="543" mass="61109">MAGIPCGVRALLLILFFVCDSSQYKSPHIIFIVADDLGFNDVGFHGSGQIPTPNIDALAYSGLILNKYYVNPICTPSRSALMTGKYPIRTGMQHTVLFGAEPRGLPLSEKILPQYLRELGYVNRIVGKWHLGSWRKEYTPLYRGFQSHLGYWTGHQDYFDHIAMENGQWGLDMRRNLSVAYDLHGKYSTDIFTEEAVKIIKEHNQEHPLFLYMAHAAVHSGNPYNPLPVLDADVMKINDIDDYNRRRFAAMMSKLDQSVGEVVKALQDQDMLKNSIIVFTTDNGGPAAGFNLNAASNYPLRGVKNTLFEGGVRGAGLVWSPLIKKPSRVSNQFMHIVDWLPTLLEAATGDITNITNLDGVSIWKSLSLDQSSPRTEVLHNIDDIYGNAAITIDEWKLVQGSTYSGQWDFWYGPDGRNYPYNITLVQESLSGKALESINRGTPESTITKLREEATVICNNSRIISCNAIEKPCLFDIISDPCEYQNFAEKYPHIVEKLQTRLKEYNATAIPPGNLPLDERGNPKYWNYVFTNFGDYDTNSIILI</sequence>
<dbReference type="InterPro" id="IPR047115">
    <property type="entry name" value="ARSB"/>
</dbReference>
<organism evidence="9">
    <name type="scientific">Rhynchophorus ferrugineus</name>
    <name type="common">Red palm weevil</name>
    <name type="synonym">Curculio ferrugineus</name>
    <dbReference type="NCBI Taxonomy" id="354439"/>
    <lineage>
        <taxon>Eukaryota</taxon>
        <taxon>Metazoa</taxon>
        <taxon>Ecdysozoa</taxon>
        <taxon>Arthropoda</taxon>
        <taxon>Hexapoda</taxon>
        <taxon>Insecta</taxon>
        <taxon>Pterygota</taxon>
        <taxon>Neoptera</taxon>
        <taxon>Endopterygota</taxon>
        <taxon>Coleoptera</taxon>
        <taxon>Polyphaga</taxon>
        <taxon>Cucujiformia</taxon>
        <taxon>Curculionidae</taxon>
        <taxon>Dryophthorinae</taxon>
        <taxon>Rhynchophorus</taxon>
    </lineage>
</organism>
<keyword evidence="3" id="KW-0479">Metal-binding</keyword>
<dbReference type="GO" id="GO:0046872">
    <property type="term" value="F:metal ion binding"/>
    <property type="evidence" value="ECO:0007669"/>
    <property type="project" value="UniProtKB-KW"/>
</dbReference>
<evidence type="ECO:0000256" key="4">
    <source>
        <dbReference type="ARBA" id="ARBA00022801"/>
    </source>
</evidence>
<evidence type="ECO:0000256" key="2">
    <source>
        <dbReference type="ARBA" id="ARBA00008779"/>
    </source>
</evidence>
<evidence type="ECO:0000259" key="8">
    <source>
        <dbReference type="Pfam" id="PF00884"/>
    </source>
</evidence>
<dbReference type="PROSITE" id="PS00523">
    <property type="entry name" value="SULFATASE_1"/>
    <property type="match status" value="1"/>
</dbReference>
<evidence type="ECO:0000256" key="7">
    <source>
        <dbReference type="SAM" id="SignalP"/>
    </source>
</evidence>
<dbReference type="PANTHER" id="PTHR10342">
    <property type="entry name" value="ARYLSULFATASE"/>
    <property type="match status" value="1"/>
</dbReference>